<dbReference type="EMBL" id="KZ819932">
    <property type="protein sequence ID" value="PWN50433.1"/>
    <property type="molecule type" value="Genomic_DNA"/>
</dbReference>
<accession>A0ACD0NX59</accession>
<protein>
    <submittedName>
        <fullName evidence="1">Uncharacterized protein</fullName>
    </submittedName>
</protein>
<gene>
    <name evidence="1" type="ORF">IE53DRAFT_362372</name>
</gene>
<dbReference type="Proteomes" id="UP000245626">
    <property type="component" value="Unassembled WGS sequence"/>
</dbReference>
<name>A0ACD0NX59_9BASI</name>
<evidence type="ECO:0000313" key="1">
    <source>
        <dbReference type="EMBL" id="PWN50433.1"/>
    </source>
</evidence>
<keyword evidence="2" id="KW-1185">Reference proteome</keyword>
<reference evidence="1 2" key="1">
    <citation type="journal article" date="2018" name="Mol. Biol. Evol.">
        <title>Broad Genomic Sampling Reveals a Smut Pathogenic Ancestry of the Fungal Clade Ustilaginomycotina.</title>
        <authorList>
            <person name="Kijpornyongpan T."/>
            <person name="Mondo S.J."/>
            <person name="Barry K."/>
            <person name="Sandor L."/>
            <person name="Lee J."/>
            <person name="Lipzen A."/>
            <person name="Pangilinan J."/>
            <person name="LaButti K."/>
            <person name="Hainaut M."/>
            <person name="Henrissat B."/>
            <person name="Grigoriev I.V."/>
            <person name="Spatafora J.W."/>
            <person name="Aime M.C."/>
        </authorList>
    </citation>
    <scope>NUCLEOTIDE SEQUENCE [LARGE SCALE GENOMIC DNA]</scope>
    <source>
        <strain evidence="1 2">SA 807</strain>
    </source>
</reference>
<proteinExistence type="predicted"/>
<organism evidence="1 2">
    <name type="scientific">Violaceomyces palustris</name>
    <dbReference type="NCBI Taxonomy" id="1673888"/>
    <lineage>
        <taxon>Eukaryota</taxon>
        <taxon>Fungi</taxon>
        <taxon>Dikarya</taxon>
        <taxon>Basidiomycota</taxon>
        <taxon>Ustilaginomycotina</taxon>
        <taxon>Ustilaginomycetes</taxon>
        <taxon>Violaceomycetales</taxon>
        <taxon>Violaceomycetaceae</taxon>
        <taxon>Violaceomyces</taxon>
    </lineage>
</organism>
<sequence>MALSPNGQTVTTPKKTRENGRDLISPASTSTTSSSSNLGTPFSDRSNVSDVETTNWNAVKMLASKYGITLRSCEDLQGSVGVGSGSQMVLGRGGGDASTGEKLGQSEDEPEDLGVGTPFTITATRLEGGRIIYRFKWRGGAMSEATKAANSPGNDGEQRKTQRAGPMNTRQDESSTETSPGLGASKAQQGGNIFRKSSAGLMLKGSRSIPALKTKSSNLFHRNPSAEGTKGIDRNHSSADAEPQPERGSGARVVESDATARDTFLGSPSGSMMMGGAKPSTLSSVAMTRAESSPVKGAHANRSGRLQGGDVLGALLGLRYEEMYASPAAKQGSGAAQMFQSADSVETLNSAKGKGKQRMASVDSGASSHTLESISSSSGVVGLNGGDFRHPERDRPSDSRDISPFGQEILIHTTAFRKDSKVLEASIKNDQIPTVVLAEVVKDEEPPLLPDFDFASDHIKPPRLRQLREAQSFESTGSSATLKAAEEGVDEAMGNTLISRYPPAILPHLHRRSGSGQDDAFIFDVLQHYSLTGENTDQPSSFPPVSNLATTSQAHGRSNSGDFIGTSLSPSASGIDLFEDVNKHSSAQAQSTTVSAAPGDDPRFALWAVRKGGALVVSGRDGSADARHSLKLDSNFKSAYGNASSSAADASTGIIGSSKHKNVKAAGGSSSYDVSRLSTGLRSKEERVPPPTRTISAGAPDGKRDLFASGKAILLAATATRLVAELTSEIDNRLLTDFFYTYRAYLEPIELLRLLTLRFEWALAEPASAHDEARRRIVRVRTYVVIKFWLQHHFEFDFLPSRELRKGLTNWLNRLANDPRLPSRPADFSIVKSLRKIVRGLKERYSQGGVGGLLIGEGGKILRGEFDGGEKPWGTSGGSGTQSRRESASEYKDSAGDAQSPQVGEDVDLEFGPGSPRDDAIVEAATIAAKRHSVHDELTRISELGPPLEPLGIGSNRILTPRQMAAPFSPSSHTLSIQAPPPPLPHSHSAISRVFVNTVGRLSRFKRVLGSRGTMMPNPFPGSNEQHAEGLEFEANDSGDLLFIRGGLESFINHFNLDTRDGGARSGRTAAEAGLPEEDEEGSEGEEAANETDPDDPNYQVSDSTGQEETPSLTATSAKTRSTPASSIDLARSSALVFDDDEDKPEAGLGIAGLSMDRSADSGEYGPSAEPVFDGMTLNLDVLSSSAQVKADRYPARTKEPLHHYTSDQTLRSICTLERPTKRGSPPHTASRESAGRSFLRMSTGSIQSIRPNIVQLDDIDLSSDEDDGAVRRALRRLPGARDLRMANNIRDLEALPRKSLDSLSNASLGMAYGRAAKYSSMSGTSLYGRPLSIDDSALQVPSRPVIGLLQSDLLDPDEALKGYQIVEGFELPDEAFESDEEPGDAEAALRRLEGFIDEEKQKEKAKKAETWYLNSMVRRKEKNSAVAGSSGEPGDSVEGVQASASILRRSTTSTLNDGAFADHEDDHEDESDLPSSDARMSQSLAPDGRLEREGGLEEAAAVGIEGSGRRRSSSIMSARSNFDAQRSPPPSSIPRSTIESVKVKTPPTVPAPASTSASTPGGNQPSKQARRPISFKPQASAQGGRFGRAPPSGNWAQIQAVHQARALDRSSKLDMWNLPPVHRSFLHAFKSEVIAHQLTLIEAELFKSLSWDELAGSRWKERKSKVQVLDWESFYQSRVREKLECQSKGLMYRERAVEAIVARFNLTCNWVASEIVLTQNLDERAALIGKFIRIAFKCYRQSNFASMTQIVFGLQSPWVERLRKTWSKIGLWELRVLKDLKAFTNPSKGFNTLRNAMQKMVADNGLEDLTSSNSTNRLPTASASAATAGGVARQQGGNMNRASPQYKGGRLSNKPEIRISDGAVPFFGLFLGDLSMNDTLPSYLDPSSPNTRLSPSSSQNEASKPRKLARLADPKAFDHLPPLPQGVELEALVNVYKYRVVATTIKTILAFQERTKAYSLEADANAFVKCLKIRCLMGEQLTQISHIAEP</sequence>
<evidence type="ECO:0000313" key="2">
    <source>
        <dbReference type="Proteomes" id="UP000245626"/>
    </source>
</evidence>